<feature type="compositionally biased region" description="Basic and acidic residues" evidence="3">
    <location>
        <begin position="549"/>
        <end position="565"/>
    </location>
</feature>
<feature type="compositionally biased region" description="Gly residues" evidence="3">
    <location>
        <begin position="468"/>
        <end position="478"/>
    </location>
</feature>
<evidence type="ECO:0000256" key="1">
    <source>
        <dbReference type="ARBA" id="ARBA00022614"/>
    </source>
</evidence>
<accession>A0A7M5VC64</accession>
<dbReference type="AlphaFoldDB" id="A0A7M5VC64"/>
<organism evidence="4 5">
    <name type="scientific">Clytia hemisphaerica</name>
    <dbReference type="NCBI Taxonomy" id="252671"/>
    <lineage>
        <taxon>Eukaryota</taxon>
        <taxon>Metazoa</taxon>
        <taxon>Cnidaria</taxon>
        <taxon>Hydrozoa</taxon>
        <taxon>Hydroidolina</taxon>
        <taxon>Leptothecata</taxon>
        <taxon>Obeliida</taxon>
        <taxon>Clytiidae</taxon>
        <taxon>Clytia</taxon>
    </lineage>
</organism>
<dbReference type="PANTHER" id="PTHR15454:SF19">
    <property type="entry name" value="LEUCINE-RICH REPEAT-CONTAINING PROTEIN 51"/>
    <property type="match status" value="1"/>
</dbReference>
<feature type="compositionally biased region" description="Low complexity" evidence="3">
    <location>
        <begin position="567"/>
        <end position="580"/>
    </location>
</feature>
<evidence type="ECO:0000256" key="2">
    <source>
        <dbReference type="ARBA" id="ARBA00022737"/>
    </source>
</evidence>
<name>A0A7M5VC64_9CNID</name>
<dbReference type="Proteomes" id="UP000594262">
    <property type="component" value="Unplaced"/>
</dbReference>
<sequence>MKKFVTCSEAFDGYLKELALDNFPTGNGQWRNNLRYRSDLLQYSKTKEPSLITTESLHELNQKGPFKKDVKWSRDVKKLQSDSVEDPALIDKKNLHLYIKHLRLVDKNISTLDYDFHKFSNLSELILSANYIEEVNAAALPSKLKVLELCGNRLTSVESLSLHGPPLQHLGLGYNLIKSVSDFVEPMSWECLLSLDLSFNRVGNLKETSAILSTLPKLRNLLLQGNPVFLFAGYRGYVIDTIKTLSILDDVKITADERHVFKGISTLKDLPLEEFQFNVNIDHLKGFEKQEDCGNIEEFPRTVIKYHVEIDFITSYEVKDQEHSETTTVVAHVASHGADGEHRDSTSSHQKQPPQVITSKLIQTNELPIPTPLVENETDVEISFQFAKAISSNNLTETHELLSKKIAIRVVENRILVKNEPKPNASPPVVEKMDTTLKEPMPKKDGKSKSKISLAKQQKDEKDKAATKGGGGGGGGGKAPKKLTDNEVHEWSRAQYTIACSNIELDQLLTEDCSRHEQVIKFERLPVPAAEPRVESAANNNTLNNSHNKKSDSTKKLKNKDKDLSGRSPSRTTSVRNSSRNKMKCDTPSTTATTISETIPPKDITLSVAVELVRWKSVKDGALHTKDVSRSVSFC</sequence>
<feature type="compositionally biased region" description="Basic and acidic residues" evidence="3">
    <location>
        <begin position="457"/>
        <end position="466"/>
    </location>
</feature>
<dbReference type="SUPFAM" id="SSF52058">
    <property type="entry name" value="L domain-like"/>
    <property type="match status" value="1"/>
</dbReference>
<dbReference type="PROSITE" id="PS51450">
    <property type="entry name" value="LRR"/>
    <property type="match status" value="1"/>
</dbReference>
<dbReference type="InterPro" id="IPR032675">
    <property type="entry name" value="LRR_dom_sf"/>
</dbReference>
<keyword evidence="1" id="KW-0433">Leucine-rich repeat</keyword>
<protein>
    <submittedName>
        <fullName evidence="4">Uncharacterized protein</fullName>
    </submittedName>
</protein>
<dbReference type="Gene3D" id="3.80.10.10">
    <property type="entry name" value="Ribonuclease Inhibitor"/>
    <property type="match status" value="2"/>
</dbReference>
<dbReference type="RefSeq" id="XP_066931919.1">
    <property type="nucleotide sequence ID" value="XM_067075818.1"/>
</dbReference>
<feature type="region of interest" description="Disordered" evidence="3">
    <location>
        <begin position="335"/>
        <end position="355"/>
    </location>
</feature>
<feature type="region of interest" description="Disordered" evidence="3">
    <location>
        <begin position="531"/>
        <end position="595"/>
    </location>
</feature>
<feature type="region of interest" description="Disordered" evidence="3">
    <location>
        <begin position="419"/>
        <end position="483"/>
    </location>
</feature>
<feature type="compositionally biased region" description="Basic and acidic residues" evidence="3">
    <location>
        <begin position="431"/>
        <end position="448"/>
    </location>
</feature>
<dbReference type="GO" id="GO:0005737">
    <property type="term" value="C:cytoplasm"/>
    <property type="evidence" value="ECO:0007669"/>
    <property type="project" value="TreeGrafter"/>
</dbReference>
<keyword evidence="5" id="KW-1185">Reference proteome</keyword>
<dbReference type="OrthoDB" id="433501at2759"/>
<dbReference type="InterPro" id="IPR001611">
    <property type="entry name" value="Leu-rich_rpt"/>
</dbReference>
<evidence type="ECO:0000313" key="5">
    <source>
        <dbReference type="Proteomes" id="UP000594262"/>
    </source>
</evidence>
<evidence type="ECO:0000313" key="4">
    <source>
        <dbReference type="EnsemblMetazoa" id="CLYHEMP006855.1"/>
    </source>
</evidence>
<dbReference type="GeneID" id="136819585"/>
<dbReference type="EnsemblMetazoa" id="CLYHEMT006855.1">
    <property type="protein sequence ID" value="CLYHEMP006855.1"/>
    <property type="gene ID" value="CLYHEMG006855"/>
</dbReference>
<reference evidence="4" key="1">
    <citation type="submission" date="2021-01" db="UniProtKB">
        <authorList>
            <consortium name="EnsemblMetazoa"/>
        </authorList>
    </citation>
    <scope>IDENTIFICATION</scope>
</reference>
<proteinExistence type="predicted"/>
<keyword evidence="2" id="KW-0677">Repeat</keyword>
<evidence type="ECO:0000256" key="3">
    <source>
        <dbReference type="SAM" id="MobiDB-lite"/>
    </source>
</evidence>
<dbReference type="PANTHER" id="PTHR15454">
    <property type="entry name" value="NISCHARIN RELATED"/>
    <property type="match status" value="1"/>
</dbReference>